<sequence>MGSLHDAPELPYWQVNVQEDQRTDECPDFLRDASPKDRGILATPDSQYQRDSWEVARKKVEDNTIHLFQRMPSELRRYLAFTWKLKRDYGSILNYILTERLHWTEPVIPRGKPFEYEDDLKILWNDWPYGIDTRIVHLVVWTKFDLEEDPATGDLTAAARGAIDAYVRKTFAQVPRDRVIWFKNWAYLKSVKAIEHFHVMLYDPDPEFVDIITKGDVPAFKRSEVIRETSKGL</sequence>
<gene>
    <name evidence="1" type="ORF">QBC47DRAFT_57447</name>
</gene>
<organism evidence="1 2">
    <name type="scientific">Echria macrotheca</name>
    <dbReference type="NCBI Taxonomy" id="438768"/>
    <lineage>
        <taxon>Eukaryota</taxon>
        <taxon>Fungi</taxon>
        <taxon>Dikarya</taxon>
        <taxon>Ascomycota</taxon>
        <taxon>Pezizomycotina</taxon>
        <taxon>Sordariomycetes</taxon>
        <taxon>Sordariomycetidae</taxon>
        <taxon>Sordariales</taxon>
        <taxon>Schizotheciaceae</taxon>
        <taxon>Echria</taxon>
    </lineage>
</organism>
<dbReference type="Proteomes" id="UP001239445">
    <property type="component" value="Unassembled WGS sequence"/>
</dbReference>
<dbReference type="Pfam" id="PF12239">
    <property type="entry name" value="DUF3605"/>
    <property type="match status" value="1"/>
</dbReference>
<dbReference type="EMBL" id="MU839839">
    <property type="protein sequence ID" value="KAK1752423.1"/>
    <property type="molecule type" value="Genomic_DNA"/>
</dbReference>
<dbReference type="PANTHER" id="PTHR35020">
    <property type="entry name" value="N-ACETYLGLUCOSAMINE-INDUCED PROTEIN 1"/>
    <property type="match status" value="1"/>
</dbReference>
<evidence type="ECO:0008006" key="3">
    <source>
        <dbReference type="Google" id="ProtNLM"/>
    </source>
</evidence>
<proteinExistence type="predicted"/>
<dbReference type="PANTHER" id="PTHR35020:SF4">
    <property type="entry name" value="N-ACETYLGLUCOSAMINE-INDUCED PROTEIN 1"/>
    <property type="match status" value="1"/>
</dbReference>
<dbReference type="GO" id="GO:0005737">
    <property type="term" value="C:cytoplasm"/>
    <property type="evidence" value="ECO:0007669"/>
    <property type="project" value="TreeGrafter"/>
</dbReference>
<dbReference type="InterPro" id="IPR022036">
    <property type="entry name" value="DUF3605"/>
</dbReference>
<dbReference type="AlphaFoldDB" id="A0AAJ0B657"/>
<keyword evidence="2" id="KW-1185">Reference proteome</keyword>
<protein>
    <recommendedName>
        <fullName evidence="3">N-acetylglucosamine-induced protein 1</fullName>
    </recommendedName>
</protein>
<comment type="caution">
    <text evidence="1">The sequence shown here is derived from an EMBL/GenBank/DDBJ whole genome shotgun (WGS) entry which is preliminary data.</text>
</comment>
<evidence type="ECO:0000313" key="1">
    <source>
        <dbReference type="EMBL" id="KAK1752423.1"/>
    </source>
</evidence>
<evidence type="ECO:0000313" key="2">
    <source>
        <dbReference type="Proteomes" id="UP001239445"/>
    </source>
</evidence>
<reference evidence="1" key="1">
    <citation type="submission" date="2023-06" db="EMBL/GenBank/DDBJ databases">
        <title>Genome-scale phylogeny and comparative genomics of the fungal order Sordariales.</title>
        <authorList>
            <consortium name="Lawrence Berkeley National Laboratory"/>
            <person name="Hensen N."/>
            <person name="Bonometti L."/>
            <person name="Westerberg I."/>
            <person name="Brannstrom I.O."/>
            <person name="Guillou S."/>
            <person name="Cros-Aarteil S."/>
            <person name="Calhoun S."/>
            <person name="Haridas S."/>
            <person name="Kuo A."/>
            <person name="Mondo S."/>
            <person name="Pangilinan J."/>
            <person name="Riley R."/>
            <person name="Labutti K."/>
            <person name="Andreopoulos B."/>
            <person name="Lipzen A."/>
            <person name="Chen C."/>
            <person name="Yanf M."/>
            <person name="Daum C."/>
            <person name="Ng V."/>
            <person name="Clum A."/>
            <person name="Steindorff A."/>
            <person name="Ohm R."/>
            <person name="Martin F."/>
            <person name="Silar P."/>
            <person name="Natvig D."/>
            <person name="Lalanne C."/>
            <person name="Gautier V."/>
            <person name="Ament-Velasquez S.L."/>
            <person name="Kruys A."/>
            <person name="Hutchinson M.I."/>
            <person name="Powell A.J."/>
            <person name="Barry K."/>
            <person name="Miller A.N."/>
            <person name="Grigoriev I.V."/>
            <person name="Debuchy R."/>
            <person name="Gladieux P."/>
            <person name="Thoren M.H."/>
            <person name="Johannesson H."/>
        </authorList>
    </citation>
    <scope>NUCLEOTIDE SEQUENCE</scope>
    <source>
        <strain evidence="1">PSN4</strain>
    </source>
</reference>
<accession>A0AAJ0B657</accession>
<name>A0AAJ0B657_9PEZI</name>
<dbReference type="GO" id="GO:0006044">
    <property type="term" value="P:N-acetylglucosamine metabolic process"/>
    <property type="evidence" value="ECO:0007669"/>
    <property type="project" value="TreeGrafter"/>
</dbReference>